<reference evidence="6 7" key="1">
    <citation type="submission" date="2016-01" db="EMBL/GenBank/DDBJ databases">
        <authorList>
            <person name="Oliw E.H."/>
        </authorList>
    </citation>
    <scope>NUCLEOTIDE SEQUENCE [LARGE SCALE GENOMIC DNA]</scope>
    <source>
        <strain evidence="6">LMG 27134</strain>
    </source>
</reference>
<organism evidence="6 7">
    <name type="scientific">Caballeronia udeis</name>
    <dbReference type="NCBI Taxonomy" id="1232866"/>
    <lineage>
        <taxon>Bacteria</taxon>
        <taxon>Pseudomonadati</taxon>
        <taxon>Pseudomonadota</taxon>
        <taxon>Betaproteobacteria</taxon>
        <taxon>Burkholderiales</taxon>
        <taxon>Burkholderiaceae</taxon>
        <taxon>Caballeronia</taxon>
    </lineage>
</organism>
<dbReference type="FunFam" id="3.40.605.10:FF:000007">
    <property type="entry name" value="NAD/NADP-dependent betaine aldehyde dehydrogenase"/>
    <property type="match status" value="1"/>
</dbReference>
<dbReference type="InterPro" id="IPR015590">
    <property type="entry name" value="Aldehyde_DH_dom"/>
</dbReference>
<dbReference type="PROSITE" id="PS00687">
    <property type="entry name" value="ALDEHYDE_DEHYDR_GLU"/>
    <property type="match status" value="1"/>
</dbReference>
<evidence type="ECO:0000313" key="7">
    <source>
        <dbReference type="Proteomes" id="UP000054683"/>
    </source>
</evidence>
<dbReference type="GO" id="GO:0016620">
    <property type="term" value="F:oxidoreductase activity, acting on the aldehyde or oxo group of donors, NAD or NADP as acceptor"/>
    <property type="evidence" value="ECO:0007669"/>
    <property type="project" value="InterPro"/>
</dbReference>
<evidence type="ECO:0000256" key="3">
    <source>
        <dbReference type="PROSITE-ProRule" id="PRU10007"/>
    </source>
</evidence>
<dbReference type="EMBL" id="FCOK02000006">
    <property type="protein sequence ID" value="SAL21104.1"/>
    <property type="molecule type" value="Genomic_DNA"/>
</dbReference>
<dbReference type="Pfam" id="PF00171">
    <property type="entry name" value="Aldedh"/>
    <property type="match status" value="1"/>
</dbReference>
<evidence type="ECO:0000256" key="2">
    <source>
        <dbReference type="ARBA" id="ARBA00023002"/>
    </source>
</evidence>
<dbReference type="FunFam" id="3.40.309.10:FF:000012">
    <property type="entry name" value="Betaine aldehyde dehydrogenase"/>
    <property type="match status" value="1"/>
</dbReference>
<feature type="active site" evidence="3">
    <location>
        <position position="260"/>
    </location>
</feature>
<protein>
    <submittedName>
        <fullName evidence="6">Aldehyde dehydrogenase</fullName>
    </submittedName>
</protein>
<evidence type="ECO:0000259" key="5">
    <source>
        <dbReference type="Pfam" id="PF00171"/>
    </source>
</evidence>
<evidence type="ECO:0000256" key="4">
    <source>
        <dbReference type="RuleBase" id="RU003345"/>
    </source>
</evidence>
<dbReference type="SUPFAM" id="SSF53720">
    <property type="entry name" value="ALDH-like"/>
    <property type="match status" value="1"/>
</dbReference>
<dbReference type="CDD" id="cd07114">
    <property type="entry name" value="ALDH_DhaS"/>
    <property type="match status" value="1"/>
</dbReference>
<comment type="similarity">
    <text evidence="1 4">Belongs to the aldehyde dehydrogenase family.</text>
</comment>
<dbReference type="Gene3D" id="3.40.605.10">
    <property type="entry name" value="Aldehyde Dehydrogenase, Chain A, domain 1"/>
    <property type="match status" value="1"/>
</dbReference>
<dbReference type="Gene3D" id="3.40.309.10">
    <property type="entry name" value="Aldehyde Dehydrogenase, Chain A, domain 2"/>
    <property type="match status" value="1"/>
</dbReference>
<keyword evidence="2 4" id="KW-0560">Oxidoreductase</keyword>
<dbReference type="InterPro" id="IPR016161">
    <property type="entry name" value="Ald_DH/histidinol_DH"/>
</dbReference>
<dbReference type="InterPro" id="IPR016162">
    <property type="entry name" value="Ald_DH_N"/>
</dbReference>
<gene>
    <name evidence="6" type="ORF">AWB69_01388</name>
</gene>
<dbReference type="InterPro" id="IPR016160">
    <property type="entry name" value="Ald_DH_CS_CYS"/>
</dbReference>
<evidence type="ECO:0000256" key="1">
    <source>
        <dbReference type="ARBA" id="ARBA00009986"/>
    </source>
</evidence>
<accession>A0A158FML8</accession>
<sequence length="504" mass="54549">MMKTTVESLQGSRQNLFIHGEFTPPRSGQYVSSYDPTTAQPWYEFAQANAEDVDAAVRSAQAALKNPAWRRITQTDRGKLVRRLADLVLANADELALIECRDNGKLIKEMRAQMRAIPDSYLYFAGMADKLQGDTIPVNKLDTLNFNLREPIGVVGMIIPWNSPLMMLTGTLAPCLAIGNTVVVKPSEHATASTLALAELAIEAGFPPGVFNVVTGDGATTGDALTRHPGIAKFVFTGSTVTGRKIAGNAAENLVPCQMELGGKSPHVVFSDVDVDRAVNGVVSGIFAAAGQTCVAGSRCFVEASVYERFVEALVERTKRVKVGHPMADDTDIGPLALASQLDKVVGYVASGVHEGAKIAVGGGQPKDPALSRGWYFEPTVMTQARNEMRFMQEEIFGPVVGVVPFNTEEELIALANDTEYGLAAGIWTQNIDRALRFARDIEAGTVWVNTYRSAAYMSANGGTKRSGYGRRGGFEVMREFSRLKNVVIDYSGAMQDPFVIRLR</sequence>
<feature type="domain" description="Aldehyde dehydrogenase" evidence="5">
    <location>
        <begin position="25"/>
        <end position="487"/>
    </location>
</feature>
<name>A0A158FML8_9BURK</name>
<dbReference type="Proteomes" id="UP000054683">
    <property type="component" value="Unassembled WGS sequence"/>
</dbReference>
<dbReference type="InterPro" id="IPR029510">
    <property type="entry name" value="Ald_DH_CS_GLU"/>
</dbReference>
<evidence type="ECO:0000313" key="6">
    <source>
        <dbReference type="EMBL" id="SAL21104.1"/>
    </source>
</evidence>
<dbReference type="AlphaFoldDB" id="A0A158FML8"/>
<dbReference type="PANTHER" id="PTHR11699">
    <property type="entry name" value="ALDEHYDE DEHYDROGENASE-RELATED"/>
    <property type="match status" value="1"/>
</dbReference>
<proteinExistence type="inferred from homology"/>
<dbReference type="InterPro" id="IPR016163">
    <property type="entry name" value="Ald_DH_C"/>
</dbReference>
<dbReference type="PROSITE" id="PS00070">
    <property type="entry name" value="ALDEHYDE_DEHYDR_CYS"/>
    <property type="match status" value="1"/>
</dbReference>